<keyword evidence="2" id="KW-0808">Transferase</keyword>
<keyword evidence="5" id="KW-0239">DNA-directed DNA polymerase</keyword>
<dbReference type="SUPFAM" id="SSF52540">
    <property type="entry name" value="P-loop containing nucleoside triphosphate hydrolases"/>
    <property type="match status" value="1"/>
</dbReference>
<evidence type="ECO:0000259" key="8">
    <source>
        <dbReference type="Pfam" id="PF21694"/>
    </source>
</evidence>
<dbReference type="InterPro" id="IPR008921">
    <property type="entry name" value="DNA_pol3_clamp-load_cplx_C"/>
</dbReference>
<dbReference type="GO" id="GO:0009360">
    <property type="term" value="C:DNA polymerase III complex"/>
    <property type="evidence" value="ECO:0007669"/>
    <property type="project" value="TreeGrafter"/>
</dbReference>
<comment type="similarity">
    <text evidence="6">Belongs to the DNA polymerase HolA subunit family.</text>
</comment>
<comment type="catalytic activity">
    <reaction evidence="7">
        <text>DNA(n) + a 2'-deoxyribonucleoside 5'-triphosphate = DNA(n+1) + diphosphate</text>
        <dbReference type="Rhea" id="RHEA:22508"/>
        <dbReference type="Rhea" id="RHEA-COMP:17339"/>
        <dbReference type="Rhea" id="RHEA-COMP:17340"/>
        <dbReference type="ChEBI" id="CHEBI:33019"/>
        <dbReference type="ChEBI" id="CHEBI:61560"/>
        <dbReference type="ChEBI" id="CHEBI:173112"/>
        <dbReference type="EC" id="2.7.7.7"/>
    </reaction>
</comment>
<dbReference type="Gene3D" id="3.40.50.300">
    <property type="entry name" value="P-loop containing nucleotide triphosphate hydrolases"/>
    <property type="match status" value="1"/>
</dbReference>
<evidence type="ECO:0000256" key="5">
    <source>
        <dbReference type="ARBA" id="ARBA00022932"/>
    </source>
</evidence>
<evidence type="ECO:0000313" key="9">
    <source>
        <dbReference type="EMBL" id="SVA47467.1"/>
    </source>
</evidence>
<dbReference type="GO" id="GO:0006261">
    <property type="term" value="P:DNA-templated DNA replication"/>
    <property type="evidence" value="ECO:0007669"/>
    <property type="project" value="TreeGrafter"/>
</dbReference>
<dbReference type="InterPro" id="IPR027417">
    <property type="entry name" value="P-loop_NTPase"/>
</dbReference>
<evidence type="ECO:0000256" key="3">
    <source>
        <dbReference type="ARBA" id="ARBA00022695"/>
    </source>
</evidence>
<dbReference type="EC" id="2.7.7.7" evidence="1"/>
<dbReference type="SUPFAM" id="SSF48019">
    <property type="entry name" value="post-AAA+ oligomerization domain-like"/>
    <property type="match status" value="1"/>
</dbReference>
<organism evidence="9">
    <name type="scientific">marine metagenome</name>
    <dbReference type="NCBI Taxonomy" id="408172"/>
    <lineage>
        <taxon>unclassified sequences</taxon>
        <taxon>metagenomes</taxon>
        <taxon>ecological metagenomes</taxon>
    </lineage>
</organism>
<feature type="domain" description="DNA polymerase III delta subunit-like C-terminal" evidence="8">
    <location>
        <begin position="218"/>
        <end position="329"/>
    </location>
</feature>
<dbReference type="Gene3D" id="1.20.272.10">
    <property type="match status" value="1"/>
</dbReference>
<dbReference type="EMBL" id="UINC01010691">
    <property type="protein sequence ID" value="SVA47467.1"/>
    <property type="molecule type" value="Genomic_DNA"/>
</dbReference>
<evidence type="ECO:0000256" key="1">
    <source>
        <dbReference type="ARBA" id="ARBA00012417"/>
    </source>
</evidence>
<dbReference type="InterPro" id="IPR048466">
    <property type="entry name" value="DNA_pol3_delta-like_C"/>
</dbReference>
<reference evidence="9" key="1">
    <citation type="submission" date="2018-05" db="EMBL/GenBank/DDBJ databases">
        <authorList>
            <person name="Lanie J.A."/>
            <person name="Ng W.-L."/>
            <person name="Kazmierczak K.M."/>
            <person name="Andrzejewski T.M."/>
            <person name="Davidsen T.M."/>
            <person name="Wayne K.J."/>
            <person name="Tettelin H."/>
            <person name="Glass J.I."/>
            <person name="Rusch D."/>
            <person name="Podicherti R."/>
            <person name="Tsui H.-C.T."/>
            <person name="Winkler M.E."/>
        </authorList>
    </citation>
    <scope>NUCLEOTIDE SEQUENCE</scope>
</reference>
<proteinExistence type="inferred from homology"/>
<dbReference type="GO" id="GO:0003677">
    <property type="term" value="F:DNA binding"/>
    <property type="evidence" value="ECO:0007669"/>
    <property type="project" value="InterPro"/>
</dbReference>
<dbReference type="PANTHER" id="PTHR34388:SF1">
    <property type="entry name" value="DNA POLYMERASE III SUBUNIT DELTA"/>
    <property type="match status" value="1"/>
</dbReference>
<evidence type="ECO:0000256" key="2">
    <source>
        <dbReference type="ARBA" id="ARBA00022679"/>
    </source>
</evidence>
<dbReference type="AlphaFoldDB" id="A0A381W687"/>
<dbReference type="PANTHER" id="PTHR34388">
    <property type="entry name" value="DNA POLYMERASE III SUBUNIT DELTA"/>
    <property type="match status" value="1"/>
</dbReference>
<gene>
    <name evidence="9" type="ORF">METZ01_LOCUS100321</name>
</gene>
<dbReference type="NCBIfam" id="TIGR01128">
    <property type="entry name" value="holA"/>
    <property type="match status" value="1"/>
</dbReference>
<evidence type="ECO:0000256" key="6">
    <source>
        <dbReference type="ARBA" id="ARBA00034754"/>
    </source>
</evidence>
<accession>A0A381W687</accession>
<name>A0A381W687_9ZZZZ</name>
<keyword evidence="4" id="KW-0235">DNA replication</keyword>
<protein>
    <recommendedName>
        <fullName evidence="1">DNA-directed DNA polymerase</fullName>
        <ecNumber evidence="1">2.7.7.7</ecNumber>
    </recommendedName>
</protein>
<dbReference type="GO" id="GO:0003887">
    <property type="term" value="F:DNA-directed DNA polymerase activity"/>
    <property type="evidence" value="ECO:0007669"/>
    <property type="project" value="UniProtKB-KW"/>
</dbReference>
<evidence type="ECO:0000256" key="7">
    <source>
        <dbReference type="ARBA" id="ARBA00049244"/>
    </source>
</evidence>
<dbReference type="Pfam" id="PF21694">
    <property type="entry name" value="DNA_pol3_delta_C"/>
    <property type="match status" value="1"/>
</dbReference>
<sequence>MGRFKLLTTSFEEGLNSLKNGPVKKLYFLMGADHYLQKYFIDNIYDIVSSNNTVQKVFLMPDDMTGKDIIDRLTTMDLFNSMNLFILRSPNTIKGKVRDELVNYCHNPTQQNILIFIQDEYGAKNKMIQNLTSLVKPISVSTPFASKMEKWVILFFKNNGLNQVPKEVIEYIIETSGDSLNHLKNEIDKISINLDVDDKLDRKYVDQYSSWRRKFKEYEFFNLLGERKLRKTLEFGRMLVSQETSLINLLYPMTEFFQELLFLKISRGTNSNSKRYTNLAQSVNRKIPSYASNYSSKEIISALKRLGQIDRKIKTTTINDESIITEFLYATVNNG</sequence>
<dbReference type="Gene3D" id="1.10.8.60">
    <property type="match status" value="1"/>
</dbReference>
<dbReference type="InterPro" id="IPR005790">
    <property type="entry name" value="DNA_polIII_delta"/>
</dbReference>
<keyword evidence="3" id="KW-0548">Nucleotidyltransferase</keyword>
<evidence type="ECO:0000256" key="4">
    <source>
        <dbReference type="ARBA" id="ARBA00022705"/>
    </source>
</evidence>